<dbReference type="PANTHER" id="PTHR44846">
    <property type="entry name" value="MANNOSYL-D-GLYCERATE TRANSPORT/METABOLISM SYSTEM REPRESSOR MNGR-RELATED"/>
    <property type="match status" value="1"/>
</dbReference>
<dbReference type="InterPro" id="IPR036390">
    <property type="entry name" value="WH_DNA-bd_sf"/>
</dbReference>
<dbReference type="OrthoDB" id="7334968at2"/>
<dbReference type="Gene3D" id="1.10.10.10">
    <property type="entry name" value="Winged helix-like DNA-binding domain superfamily/Winged helix DNA-binding domain"/>
    <property type="match status" value="1"/>
</dbReference>
<dbReference type="GO" id="GO:0003677">
    <property type="term" value="F:DNA binding"/>
    <property type="evidence" value="ECO:0007669"/>
    <property type="project" value="UniProtKB-KW"/>
</dbReference>
<gene>
    <name evidence="5" type="ORF">P409_01110</name>
</gene>
<dbReference type="Pfam" id="PF00392">
    <property type="entry name" value="GntR"/>
    <property type="match status" value="1"/>
</dbReference>
<dbReference type="InterPro" id="IPR050679">
    <property type="entry name" value="Bact_HTH_transcr_reg"/>
</dbReference>
<dbReference type="PRINTS" id="PR00035">
    <property type="entry name" value="HTHGNTR"/>
</dbReference>
<keyword evidence="3" id="KW-0804">Transcription</keyword>
<dbReference type="PROSITE" id="PS50949">
    <property type="entry name" value="HTH_GNTR"/>
    <property type="match status" value="1"/>
</dbReference>
<keyword evidence="2" id="KW-0238">DNA-binding</keyword>
<feature type="domain" description="HTH gntR-type" evidence="4">
    <location>
        <begin position="9"/>
        <end position="77"/>
    </location>
</feature>
<evidence type="ECO:0000259" key="4">
    <source>
        <dbReference type="PROSITE" id="PS50949"/>
    </source>
</evidence>
<dbReference type="InterPro" id="IPR011663">
    <property type="entry name" value="UTRA"/>
</dbReference>
<name>A0A0A0DDQ0_9PROT</name>
<evidence type="ECO:0000313" key="5">
    <source>
        <dbReference type="EMBL" id="KGM36008.1"/>
    </source>
</evidence>
<dbReference type="Proteomes" id="UP000029995">
    <property type="component" value="Unassembled WGS sequence"/>
</dbReference>
<evidence type="ECO:0000256" key="1">
    <source>
        <dbReference type="ARBA" id="ARBA00023015"/>
    </source>
</evidence>
<organism evidence="5 6">
    <name type="scientific">Inquilinus limosus MP06</name>
    <dbReference type="NCBI Taxonomy" id="1398085"/>
    <lineage>
        <taxon>Bacteria</taxon>
        <taxon>Pseudomonadati</taxon>
        <taxon>Pseudomonadota</taxon>
        <taxon>Alphaproteobacteria</taxon>
        <taxon>Rhodospirillales</taxon>
        <taxon>Rhodospirillaceae</taxon>
        <taxon>Inquilinus</taxon>
    </lineage>
</organism>
<evidence type="ECO:0000256" key="2">
    <source>
        <dbReference type="ARBA" id="ARBA00023125"/>
    </source>
</evidence>
<dbReference type="SMART" id="SM00866">
    <property type="entry name" value="UTRA"/>
    <property type="match status" value="1"/>
</dbReference>
<dbReference type="InterPro" id="IPR036388">
    <property type="entry name" value="WH-like_DNA-bd_sf"/>
</dbReference>
<dbReference type="GO" id="GO:0003700">
    <property type="term" value="F:DNA-binding transcription factor activity"/>
    <property type="evidence" value="ECO:0007669"/>
    <property type="project" value="InterPro"/>
</dbReference>
<dbReference type="Pfam" id="PF07702">
    <property type="entry name" value="UTRA"/>
    <property type="match status" value="1"/>
</dbReference>
<dbReference type="Gene3D" id="3.40.1410.10">
    <property type="entry name" value="Chorismate lyase-like"/>
    <property type="match status" value="1"/>
</dbReference>
<dbReference type="InterPro" id="IPR000524">
    <property type="entry name" value="Tscrpt_reg_HTH_GntR"/>
</dbReference>
<keyword evidence="1" id="KW-0805">Transcription regulation</keyword>
<dbReference type="CDD" id="cd07377">
    <property type="entry name" value="WHTH_GntR"/>
    <property type="match status" value="1"/>
</dbReference>
<dbReference type="InterPro" id="IPR028978">
    <property type="entry name" value="Chorismate_lyase_/UTRA_dom_sf"/>
</dbReference>
<dbReference type="AlphaFoldDB" id="A0A0A0DDQ0"/>
<dbReference type="SUPFAM" id="SSF64288">
    <property type="entry name" value="Chorismate lyase-like"/>
    <property type="match status" value="1"/>
</dbReference>
<dbReference type="GO" id="GO:0045892">
    <property type="term" value="P:negative regulation of DNA-templated transcription"/>
    <property type="evidence" value="ECO:0007669"/>
    <property type="project" value="TreeGrafter"/>
</dbReference>
<dbReference type="SUPFAM" id="SSF46785">
    <property type="entry name" value="Winged helix' DNA-binding domain"/>
    <property type="match status" value="1"/>
</dbReference>
<reference evidence="5 6" key="1">
    <citation type="submission" date="2014-01" db="EMBL/GenBank/DDBJ databases">
        <title>Genome sequence determination for a cystic fibrosis isolate, Inquilinus limosus.</title>
        <authorList>
            <person name="Pino M."/>
            <person name="Di Conza J."/>
            <person name="Gutkind G."/>
        </authorList>
    </citation>
    <scope>NUCLEOTIDE SEQUENCE [LARGE SCALE GENOMIC DNA]</scope>
    <source>
        <strain evidence="5 6">MP06</strain>
    </source>
</reference>
<dbReference type="PANTHER" id="PTHR44846:SF17">
    <property type="entry name" value="GNTR-FAMILY TRANSCRIPTIONAL REGULATOR"/>
    <property type="match status" value="1"/>
</dbReference>
<protein>
    <submittedName>
        <fullName evidence="5">GntR family transcriptional regulator</fullName>
    </submittedName>
</protein>
<accession>A0A0A0DDQ0</accession>
<comment type="caution">
    <text evidence="5">The sequence shown here is derived from an EMBL/GenBank/DDBJ whole genome shotgun (WGS) entry which is preliminary data.</text>
</comment>
<dbReference type="EMBL" id="JANX01000003">
    <property type="protein sequence ID" value="KGM36008.1"/>
    <property type="molecule type" value="Genomic_DNA"/>
</dbReference>
<dbReference type="SMART" id="SM00345">
    <property type="entry name" value="HTH_GNTR"/>
    <property type="match status" value="1"/>
</dbReference>
<evidence type="ECO:0000256" key="3">
    <source>
        <dbReference type="ARBA" id="ARBA00023163"/>
    </source>
</evidence>
<proteinExistence type="predicted"/>
<evidence type="ECO:0000313" key="6">
    <source>
        <dbReference type="Proteomes" id="UP000029995"/>
    </source>
</evidence>
<dbReference type="RefSeq" id="WP_034830942.1">
    <property type="nucleotide sequence ID" value="NZ_JANX01000003.1"/>
</dbReference>
<sequence>MATALRDERALSVRLKDEITALIDRGRLKPGDKLPTEAELTERFRISRPALREALKLLEQEGMITVVHGRGRFVAAAAAVRVKRPITCFESVTDMVRHFGYAPENKVLDLSETGADQETATALAIPKGAPVVRLERLRLQGDAAIIYSIDLVPRPILPADLSALDWNGSLCELLDRCGHRPLASAATASAGLLPPDVVESHGLADFGPAFLISEICYSASGRPVLYAHDYHRGSAFSFSFARR</sequence>